<evidence type="ECO:0000259" key="3">
    <source>
        <dbReference type="PROSITE" id="PS50125"/>
    </source>
</evidence>
<evidence type="ECO:0000256" key="1">
    <source>
        <dbReference type="ARBA" id="ARBA00022741"/>
    </source>
</evidence>
<dbReference type="GO" id="GO:0009190">
    <property type="term" value="P:cyclic nucleotide biosynthetic process"/>
    <property type="evidence" value="ECO:0007669"/>
    <property type="project" value="InterPro"/>
</dbReference>
<dbReference type="GO" id="GO:0035556">
    <property type="term" value="P:intracellular signal transduction"/>
    <property type="evidence" value="ECO:0007669"/>
    <property type="project" value="InterPro"/>
</dbReference>
<dbReference type="Proteomes" id="UP000182915">
    <property type="component" value="Chromosome I"/>
</dbReference>
<dbReference type="InterPro" id="IPR029787">
    <property type="entry name" value="Nucleotide_cyclase"/>
</dbReference>
<dbReference type="EMBL" id="LT629971">
    <property type="protein sequence ID" value="SEH92754.1"/>
    <property type="molecule type" value="Genomic_DNA"/>
</dbReference>
<dbReference type="RefSeq" id="WP_235632123.1">
    <property type="nucleotide sequence ID" value="NZ_LT629971.1"/>
</dbReference>
<reference evidence="5" key="1">
    <citation type="submission" date="2016-10" db="EMBL/GenBank/DDBJ databases">
        <authorList>
            <person name="Varghese N."/>
            <person name="Submissions S."/>
        </authorList>
    </citation>
    <scope>NUCLEOTIDE SEQUENCE [LARGE SCALE GENOMIC DNA]</scope>
    <source>
        <strain evidence="5">DSM 45405</strain>
    </source>
</reference>
<dbReference type="GO" id="GO:0005524">
    <property type="term" value="F:ATP binding"/>
    <property type="evidence" value="ECO:0007669"/>
    <property type="project" value="UniProtKB-KW"/>
</dbReference>
<dbReference type="Gene3D" id="3.30.70.1230">
    <property type="entry name" value="Nucleotide cyclase"/>
    <property type="match status" value="1"/>
</dbReference>
<proteinExistence type="predicted"/>
<dbReference type="Pfam" id="PF00211">
    <property type="entry name" value="Guanylate_cyc"/>
    <property type="match status" value="1"/>
</dbReference>
<dbReference type="SUPFAM" id="SSF52540">
    <property type="entry name" value="P-loop containing nucleoside triphosphate hydrolases"/>
    <property type="match status" value="1"/>
</dbReference>
<dbReference type="GO" id="GO:0005737">
    <property type="term" value="C:cytoplasm"/>
    <property type="evidence" value="ECO:0007669"/>
    <property type="project" value="TreeGrafter"/>
</dbReference>
<protein>
    <submittedName>
        <fullName evidence="4">AAA ATPase domain-containing protein</fullName>
    </submittedName>
</protein>
<keyword evidence="1" id="KW-0547">Nucleotide-binding</keyword>
<organism evidence="4 5">
    <name type="scientific">Mycolicibacterium rutilum</name>
    <name type="common">Mycobacterium rutilum</name>
    <dbReference type="NCBI Taxonomy" id="370526"/>
    <lineage>
        <taxon>Bacteria</taxon>
        <taxon>Bacillati</taxon>
        <taxon>Actinomycetota</taxon>
        <taxon>Actinomycetes</taxon>
        <taxon>Mycobacteriales</taxon>
        <taxon>Mycobacteriaceae</taxon>
        <taxon>Mycolicibacterium</taxon>
    </lineage>
</organism>
<keyword evidence="2" id="KW-0067">ATP-binding</keyword>
<evidence type="ECO:0000313" key="4">
    <source>
        <dbReference type="EMBL" id="SEH92754.1"/>
    </source>
</evidence>
<gene>
    <name evidence="4" type="ORF">SAMN04489835_5801</name>
</gene>
<dbReference type="InterPro" id="IPR041664">
    <property type="entry name" value="AAA_16"/>
</dbReference>
<feature type="domain" description="Guanylate cyclase" evidence="3">
    <location>
        <begin position="64"/>
        <end position="190"/>
    </location>
</feature>
<sequence>MTDPGRNRSAIDEMLDRAVRAINSGDRATADALAGRVLAFDHANVDAEELLAAPADHGELRRITILFADLVDSTALSTRIEPETYRTVVGHYRDEVIRLVNEYEGHIGNTKGDGLLAVFGHPIAHEDDVRRAVQSGLDITRAVARLSERVQRRFGFDIDVRVGIHRGLVYLDTAQDDVYGFAANLAARMCSIAEPGTVAVSEAVERLIRDTFHLERGAATKVKGVEAEVIPFRVVTEREISTPAIGPLVGRQREVLYLESALEMARAGTLHIPGVAFCGDPGIGKSRLARAVITMAERSDDVVLQVFGSPFHTDVGLHPIRKLLERRCGITRAATPHDRLVKLRSELESQHLNAENLVPWLAPVLGLGPEVGYDPAPAEGHKLHEHITAAVTEYLLACSTGRCGVIVAEDMHWFDPSTTDVVRALLSTKTGGILVVMTSRELDTLPGDRTESHVFQLDPLTDNETDILVSALHPDMPAAARDTVRRRCDGVPLYIEEVVAKLKAQPDDGGESTTVPDSLYEALFARLRSSEADIRVIQAAATIGSTFDHTLLAAVVEADHGQLDGALDALRDHAVLEQISGDSWRFRHELLREVAAELAPPSIRQRLHGQVADALIAAASQDWPLIANHFEQAHRFGDAVSAYRQASAVARQRGALDEARRYLDRALQQFDRLSPGPDRDELEMDLRLRHGFLVAAADGPGSAETAADFERCLQLCGTDPDADGLFATLMALFTYYVTRADFMRARQIVDSLRFGVDAGREWWRAENLGGAATVAWFAGDFAEALEKQEQADRLLVSRGQRDVDAEWFMPHDPIVLGLCSLGLARWTRGDTCGADEALARSESRATELKFPQGPFSLCYLRYPQIWIALESGCLDRAAELAADMTERAERYGFDQWRVLGMTFMSLSPALAALEAGRRDGPEISAAIGAVSAWVQACRFLGATVFVPSFDGHLARLHIAAGRPAEARVQIDAGLRLAEQTGMHFYDAELLRLRAATHDEPEARRGDLGAAFELARRQGAAVFAMRAALDAQQLSADTRLLQEAAGMFPTDSGCRELQRARTILAS</sequence>
<dbReference type="InterPro" id="IPR001054">
    <property type="entry name" value="A/G_cyclase"/>
</dbReference>
<dbReference type="GO" id="GO:0004016">
    <property type="term" value="F:adenylate cyclase activity"/>
    <property type="evidence" value="ECO:0007669"/>
    <property type="project" value="TreeGrafter"/>
</dbReference>
<name>A0A1H6M479_MYCRU</name>
<dbReference type="PANTHER" id="PTHR16305">
    <property type="entry name" value="TESTICULAR SOLUBLE ADENYLYL CYCLASE"/>
    <property type="match status" value="1"/>
</dbReference>
<dbReference type="Pfam" id="PF13191">
    <property type="entry name" value="AAA_16"/>
    <property type="match status" value="1"/>
</dbReference>
<keyword evidence="5" id="KW-1185">Reference proteome</keyword>
<evidence type="ECO:0000313" key="5">
    <source>
        <dbReference type="Proteomes" id="UP000182915"/>
    </source>
</evidence>
<dbReference type="STRING" id="370526.SAMN04489835_5801"/>
<dbReference type="CDD" id="cd07302">
    <property type="entry name" value="CHD"/>
    <property type="match status" value="1"/>
</dbReference>
<dbReference type="SMART" id="SM00044">
    <property type="entry name" value="CYCc"/>
    <property type="match status" value="1"/>
</dbReference>
<dbReference type="PROSITE" id="PS50125">
    <property type="entry name" value="GUANYLATE_CYCLASE_2"/>
    <property type="match status" value="1"/>
</dbReference>
<accession>A0A1H6M479</accession>
<dbReference type="AlphaFoldDB" id="A0A1H6M479"/>
<dbReference type="InterPro" id="IPR027417">
    <property type="entry name" value="P-loop_NTPase"/>
</dbReference>
<evidence type="ECO:0000256" key="2">
    <source>
        <dbReference type="ARBA" id="ARBA00022840"/>
    </source>
</evidence>
<dbReference type="SUPFAM" id="SSF55073">
    <property type="entry name" value="Nucleotide cyclase"/>
    <property type="match status" value="1"/>
</dbReference>
<dbReference type="PANTHER" id="PTHR16305:SF28">
    <property type="entry name" value="GUANYLATE CYCLASE DOMAIN-CONTAINING PROTEIN"/>
    <property type="match status" value="1"/>
</dbReference>